<gene>
    <name evidence="3" type="ordered locus">Celf_0297</name>
</gene>
<evidence type="ECO:0000313" key="3">
    <source>
        <dbReference type="EMBL" id="AEE44442.1"/>
    </source>
</evidence>
<keyword evidence="2" id="KW-1133">Transmembrane helix</keyword>
<keyword evidence="2" id="KW-0472">Membrane</keyword>
<sequence length="115" mass="11234">MQTDPTPRSPATPPTGASTGIGRELARGLVNGLLEVAVWAVAVVVVVGGLGLLGHTVGGGVGMLVGAGAGVLVLAVAWVVLLVVGASLVPAAWRAAAAAERDRPPRPAPGEHPGT</sequence>
<feature type="transmembrane region" description="Helical" evidence="2">
    <location>
        <begin position="65"/>
        <end position="93"/>
    </location>
</feature>
<name>F4H6D0_CELFA</name>
<evidence type="ECO:0000256" key="2">
    <source>
        <dbReference type="SAM" id="Phobius"/>
    </source>
</evidence>
<dbReference type="HOGENOM" id="CLU_2104591_0_0_11"/>
<dbReference type="RefSeq" id="WP_013769472.1">
    <property type="nucleotide sequence ID" value="NC_015514.1"/>
</dbReference>
<dbReference type="KEGG" id="cfi:Celf_0297"/>
<feature type="transmembrane region" description="Helical" evidence="2">
    <location>
        <begin position="33"/>
        <end position="53"/>
    </location>
</feature>
<proteinExistence type="predicted"/>
<dbReference type="AlphaFoldDB" id="F4H6D0"/>
<dbReference type="EMBL" id="CP002666">
    <property type="protein sequence ID" value="AEE44442.1"/>
    <property type="molecule type" value="Genomic_DNA"/>
</dbReference>
<accession>F4H6D0</accession>
<protein>
    <submittedName>
        <fullName evidence="3">Uncharacterized protein</fullName>
    </submittedName>
</protein>
<keyword evidence="4" id="KW-1185">Reference proteome</keyword>
<feature type="region of interest" description="Disordered" evidence="1">
    <location>
        <begin position="1"/>
        <end position="21"/>
    </location>
</feature>
<reference evidence="3 4" key="1">
    <citation type="submission" date="2011-04" db="EMBL/GenBank/DDBJ databases">
        <title>Complete sequence of Cellulomonas fimi ATCC 484.</title>
        <authorList>
            <consortium name="US DOE Joint Genome Institute"/>
            <person name="Lucas S."/>
            <person name="Han J."/>
            <person name="Lapidus A."/>
            <person name="Cheng J.-F."/>
            <person name="Goodwin L."/>
            <person name="Pitluck S."/>
            <person name="Peters L."/>
            <person name="Chertkov O."/>
            <person name="Detter J.C."/>
            <person name="Han C."/>
            <person name="Tapia R."/>
            <person name="Land M."/>
            <person name="Hauser L."/>
            <person name="Kyrpides N."/>
            <person name="Ivanova N."/>
            <person name="Ovchinnikova G."/>
            <person name="Pagani I."/>
            <person name="Mead D."/>
            <person name="Brumm P."/>
            <person name="Woyke T."/>
        </authorList>
    </citation>
    <scope>NUCLEOTIDE SEQUENCE [LARGE SCALE GENOMIC DNA]</scope>
    <source>
        <strain evidence="4">ATCC 484 / DSM 20113 / JCM 1341 / NBRC 15513 / NCIMB 8980 / NCTC 7547</strain>
    </source>
</reference>
<evidence type="ECO:0000313" key="4">
    <source>
        <dbReference type="Proteomes" id="UP000008460"/>
    </source>
</evidence>
<organism evidence="3 4">
    <name type="scientific">Cellulomonas fimi (strain ATCC 484 / DSM 20113 / JCM 1341 / CCUG 24087 / LMG 16345 / NBRC 15513 / NCIMB 8980 / NCTC 7547 / NRS-133)</name>
    <dbReference type="NCBI Taxonomy" id="590998"/>
    <lineage>
        <taxon>Bacteria</taxon>
        <taxon>Bacillati</taxon>
        <taxon>Actinomycetota</taxon>
        <taxon>Actinomycetes</taxon>
        <taxon>Micrococcales</taxon>
        <taxon>Cellulomonadaceae</taxon>
        <taxon>Cellulomonas</taxon>
    </lineage>
</organism>
<keyword evidence="2" id="KW-0812">Transmembrane</keyword>
<evidence type="ECO:0000256" key="1">
    <source>
        <dbReference type="SAM" id="MobiDB-lite"/>
    </source>
</evidence>
<dbReference type="Proteomes" id="UP000008460">
    <property type="component" value="Chromosome"/>
</dbReference>